<evidence type="ECO:0000259" key="2">
    <source>
        <dbReference type="Pfam" id="PF13609"/>
    </source>
</evidence>
<dbReference type="InterPro" id="IPR023614">
    <property type="entry name" value="Porin_dom_sf"/>
</dbReference>
<proteinExistence type="predicted"/>
<evidence type="ECO:0000256" key="1">
    <source>
        <dbReference type="SAM" id="SignalP"/>
    </source>
</evidence>
<keyword evidence="1" id="KW-0732">Signal</keyword>
<feature type="domain" description="Porin" evidence="2">
    <location>
        <begin position="9"/>
        <end position="398"/>
    </location>
</feature>
<dbReference type="InterPro" id="IPR033900">
    <property type="entry name" value="Gram_neg_porin_domain"/>
</dbReference>
<dbReference type="RefSeq" id="WP_144067560.1">
    <property type="nucleotide sequence ID" value="NZ_CP041636.1"/>
</dbReference>
<accession>A0A516GYH7</accession>
<sequence>MKKTLLLQTALVATAGLFLADIASAQTKEVPIALTLGGYFTTVFKAADFDNSRTLNGRQSNAFSTDAEIYFNIRGVLADGTVIGGRVELEGETEGDQIDEAYMYVERSDIGRAEIGSTDRAASKMVFGAPVAIPGYGTIDPTGSIAITNAPTGARTSGNFTKFSGAVDDANGINLYTSANRYFGSKAGKGLQLGVSYTPDGCQDLTSTNNSAFASAPTQIGCGGGFTTRNDAGQVSRAYTYAANYLESFGAFDVGVFGAYNRFDIEANSAGTLANGSATVLKSEGLEGWAVGTTVTYNIGDGSSVQVGGAWKKEEMGVGPNDERNVYTAGARYLTNGTNPGSIGVGVDYAKTKADQGNIAGNTVSGEDEYTWYSLGMTYQVARGILGFGGIGRYEYEDAIAAGTVVGGTAQADNNAKANFAIVGVRMDF</sequence>
<feature type="chain" id="PRO_5022121009" evidence="1">
    <location>
        <begin position="26"/>
        <end position="429"/>
    </location>
</feature>
<evidence type="ECO:0000313" key="3">
    <source>
        <dbReference type="EMBL" id="QDO96579.1"/>
    </source>
</evidence>
<protein>
    <submittedName>
        <fullName evidence="3">Porin</fullName>
    </submittedName>
</protein>
<dbReference type="AlphaFoldDB" id="A0A516GYH7"/>
<dbReference type="KEGG" id="fer:FNB15_04500"/>
<reference evidence="3 4" key="1">
    <citation type="submission" date="2019-07" db="EMBL/GenBank/DDBJ databases">
        <title>Genome sequencing for Ferrovibrio sp. K5.</title>
        <authorList>
            <person name="Park S.-J."/>
        </authorList>
    </citation>
    <scope>NUCLEOTIDE SEQUENCE [LARGE SCALE GENOMIC DNA]</scope>
    <source>
        <strain evidence="3 4">K5</strain>
    </source>
</reference>
<gene>
    <name evidence="3" type="ORF">FNB15_04500</name>
</gene>
<dbReference type="Pfam" id="PF13609">
    <property type="entry name" value="Porin_4"/>
    <property type="match status" value="1"/>
</dbReference>
<dbReference type="OrthoDB" id="6758483at2"/>
<evidence type="ECO:0000313" key="4">
    <source>
        <dbReference type="Proteomes" id="UP000317496"/>
    </source>
</evidence>
<dbReference type="SUPFAM" id="SSF56935">
    <property type="entry name" value="Porins"/>
    <property type="match status" value="1"/>
</dbReference>
<feature type="signal peptide" evidence="1">
    <location>
        <begin position="1"/>
        <end position="25"/>
    </location>
</feature>
<name>A0A516GYH7_9PROT</name>
<dbReference type="Proteomes" id="UP000317496">
    <property type="component" value="Chromosome"/>
</dbReference>
<keyword evidence="4" id="KW-1185">Reference proteome</keyword>
<dbReference type="Gene3D" id="2.40.160.10">
    <property type="entry name" value="Porin"/>
    <property type="match status" value="1"/>
</dbReference>
<organism evidence="3 4">
    <name type="scientific">Ferrovibrio terrae</name>
    <dbReference type="NCBI Taxonomy" id="2594003"/>
    <lineage>
        <taxon>Bacteria</taxon>
        <taxon>Pseudomonadati</taxon>
        <taxon>Pseudomonadota</taxon>
        <taxon>Alphaproteobacteria</taxon>
        <taxon>Rhodospirillales</taxon>
        <taxon>Rhodospirillaceae</taxon>
        <taxon>Ferrovibrio</taxon>
    </lineage>
</organism>
<dbReference type="EMBL" id="CP041636">
    <property type="protein sequence ID" value="QDO96579.1"/>
    <property type="molecule type" value="Genomic_DNA"/>
</dbReference>